<evidence type="ECO:0000256" key="3">
    <source>
        <dbReference type="SAM" id="MobiDB-lite"/>
    </source>
</evidence>
<dbReference type="Pfam" id="PF02864">
    <property type="entry name" value="STAT_bind"/>
    <property type="match status" value="1"/>
</dbReference>
<keyword evidence="1 2" id="KW-0727">SH2 domain</keyword>
<dbReference type="GO" id="GO:0003677">
    <property type="term" value="F:DNA binding"/>
    <property type="evidence" value="ECO:0007669"/>
    <property type="project" value="InterPro"/>
</dbReference>
<reference evidence="5" key="1">
    <citation type="submission" date="2021-06" db="EMBL/GenBank/DDBJ databases">
        <authorList>
            <person name="Hodson N. C."/>
            <person name="Mongue J. A."/>
            <person name="Jaron S. K."/>
        </authorList>
    </citation>
    <scope>NUCLEOTIDE SEQUENCE</scope>
</reference>
<name>A0A8J2J3X6_9HEXA</name>
<dbReference type="Pfam" id="PF00017">
    <property type="entry name" value="SH2"/>
    <property type="match status" value="1"/>
</dbReference>
<comment type="caution">
    <text evidence="5">The sequence shown here is derived from an EMBL/GenBank/DDBJ whole genome shotgun (WGS) entry which is preliminary data.</text>
</comment>
<dbReference type="AlphaFoldDB" id="A0A8J2J3X6"/>
<accession>A0A8J2J3X6</accession>
<feature type="domain" description="SH2" evidence="4">
    <location>
        <begin position="276"/>
        <end position="380"/>
    </location>
</feature>
<dbReference type="PROSITE" id="PS50001">
    <property type="entry name" value="SH2"/>
    <property type="match status" value="1"/>
</dbReference>
<dbReference type="Proteomes" id="UP000708208">
    <property type="component" value="Unassembled WGS sequence"/>
</dbReference>
<organism evidence="5 6">
    <name type="scientific">Allacma fusca</name>
    <dbReference type="NCBI Taxonomy" id="39272"/>
    <lineage>
        <taxon>Eukaryota</taxon>
        <taxon>Metazoa</taxon>
        <taxon>Ecdysozoa</taxon>
        <taxon>Arthropoda</taxon>
        <taxon>Hexapoda</taxon>
        <taxon>Collembola</taxon>
        <taxon>Symphypleona</taxon>
        <taxon>Sminthuridae</taxon>
        <taxon>Allacma</taxon>
    </lineage>
</organism>
<gene>
    <name evidence="5" type="ORF">AFUS01_LOCUS2455</name>
</gene>
<dbReference type="InterPro" id="IPR000980">
    <property type="entry name" value="SH2"/>
</dbReference>
<dbReference type="InterPro" id="IPR001217">
    <property type="entry name" value="STAT"/>
</dbReference>
<proteinExistence type="predicted"/>
<keyword evidence="6" id="KW-1185">Reference proteome</keyword>
<dbReference type="OrthoDB" id="19300at2759"/>
<dbReference type="GO" id="GO:0003700">
    <property type="term" value="F:DNA-binding transcription factor activity"/>
    <property type="evidence" value="ECO:0007669"/>
    <property type="project" value="InterPro"/>
</dbReference>
<dbReference type="EMBL" id="CAJVCH010014085">
    <property type="protein sequence ID" value="CAG7677297.1"/>
    <property type="molecule type" value="Genomic_DNA"/>
</dbReference>
<protein>
    <recommendedName>
        <fullName evidence="4">SH2 domain-containing protein</fullName>
    </recommendedName>
</protein>
<evidence type="ECO:0000313" key="5">
    <source>
        <dbReference type="EMBL" id="CAG7677297.1"/>
    </source>
</evidence>
<evidence type="ECO:0000256" key="2">
    <source>
        <dbReference type="PROSITE-ProRule" id="PRU00191"/>
    </source>
</evidence>
<evidence type="ECO:0000256" key="1">
    <source>
        <dbReference type="ARBA" id="ARBA00022999"/>
    </source>
</evidence>
<feature type="compositionally biased region" description="Low complexity" evidence="3">
    <location>
        <begin position="415"/>
        <end position="429"/>
    </location>
</feature>
<dbReference type="GO" id="GO:0007165">
    <property type="term" value="P:signal transduction"/>
    <property type="evidence" value="ECO:0007669"/>
    <property type="project" value="InterPro"/>
</dbReference>
<evidence type="ECO:0000313" key="6">
    <source>
        <dbReference type="Proteomes" id="UP000708208"/>
    </source>
</evidence>
<dbReference type="InterPro" id="IPR013801">
    <property type="entry name" value="STAT_TF_DNA-bd"/>
</dbReference>
<sequence>MTIYFLVVDIAIRQLVSQALIVIQQPHGTIKKETKFDLVVQIFGTSMTNVSQMRAPSITVINETHAEILHRHGLNDEITAGCGSIQPSKSSVKQPTQNYQDSDKTMTVTYDRMGIPERPQDNSRSRAVLKQKFVILFHTVLEFEGLPIQVWACSTPFVYTTNVSQDCEATSTMFWDAYVFYKSPFNVPPNGTAKVWQVQAALSRFITKETNITWAPNQRSLAFLMEKVIGGKYFNLDTPIERGMIDEQRDSESGVTFWKWFMSTMKLLKDDLAEHWQKGYIVGYLDREDAENIIDNKPETFMLRFSSSQLGALCITFRRDSDTHSSILPTNEKGHLAADLTQLIYEMNPPVKYLLYINHYGHFVQKHKDEIFHTTLAPPSPENYLLANGRRPYVRAQMILRMLFESMRPRRASDASVDSSMSMSPHSSSQYYNHSGLAVEDQN</sequence>
<feature type="region of interest" description="Disordered" evidence="3">
    <location>
        <begin position="415"/>
        <end position="443"/>
    </location>
</feature>
<evidence type="ECO:0000259" key="4">
    <source>
        <dbReference type="PROSITE" id="PS50001"/>
    </source>
</evidence>
<dbReference type="PANTHER" id="PTHR11801">
    <property type="entry name" value="SIGNAL TRANSDUCER AND ACTIVATOR OF TRANSCRIPTION"/>
    <property type="match status" value="1"/>
</dbReference>